<dbReference type="InterPro" id="IPR005135">
    <property type="entry name" value="Endo/exonuclease/phosphatase"/>
</dbReference>
<dbReference type="CDD" id="cd01650">
    <property type="entry name" value="RT_nLTR_like"/>
    <property type="match status" value="1"/>
</dbReference>
<dbReference type="PANTHER" id="PTHR43490:SF99">
    <property type="entry name" value="SHORT-CHAIN DEHYDROGENASE_REDUCTASE"/>
    <property type="match status" value="1"/>
</dbReference>
<dbReference type="Proteomes" id="UP000694240">
    <property type="component" value="Chromosome 13"/>
</dbReference>
<dbReference type="InterPro" id="IPR000477">
    <property type="entry name" value="RT_dom"/>
</dbReference>
<dbReference type="InterPro" id="IPR002347">
    <property type="entry name" value="SDR_fam"/>
</dbReference>
<dbReference type="PANTHER" id="PTHR43490">
    <property type="entry name" value="(+)-NEOMENTHOL DEHYDROGENASE"/>
    <property type="match status" value="1"/>
</dbReference>
<reference evidence="6 7" key="1">
    <citation type="submission" date="2020-12" db="EMBL/GenBank/DDBJ databases">
        <title>Concerted genomic and epigenomic changes stabilize Arabidopsis allopolyploids.</title>
        <authorList>
            <person name="Chen Z."/>
        </authorList>
    </citation>
    <scope>NUCLEOTIDE SEQUENCE [LARGE SCALE GENOMIC DNA]</scope>
    <source>
        <strain evidence="6">Allo738</strain>
        <tissue evidence="6">Leaf</tissue>
    </source>
</reference>
<comment type="similarity">
    <text evidence="1">Belongs to the short-chain dehydrogenases/reductases (SDR) family.</text>
</comment>
<dbReference type="CDD" id="cd05324">
    <property type="entry name" value="carb_red_PTCR-like_SDR_c"/>
    <property type="match status" value="1"/>
</dbReference>
<name>A0A8T1XPQ1_9BRAS</name>
<gene>
    <name evidence="6" type="ORF">ISN45_Aa08g013660</name>
</gene>
<dbReference type="Pfam" id="PF00078">
    <property type="entry name" value="RVT_1"/>
    <property type="match status" value="1"/>
</dbReference>
<dbReference type="PROSITE" id="PS50879">
    <property type="entry name" value="RNASE_H_1"/>
    <property type="match status" value="1"/>
</dbReference>
<keyword evidence="3" id="KW-0560">Oxidoreductase</keyword>
<comment type="caution">
    <text evidence="6">The sequence shown here is derived from an EMBL/GenBank/DDBJ whole genome shotgun (WGS) entry which is preliminary data.</text>
</comment>
<accession>A0A8T1XPQ1</accession>
<dbReference type="Pfam" id="PF13456">
    <property type="entry name" value="RVT_3"/>
    <property type="match status" value="1"/>
</dbReference>
<dbReference type="GO" id="GO:0004523">
    <property type="term" value="F:RNA-DNA hybrid ribonuclease activity"/>
    <property type="evidence" value="ECO:0007669"/>
    <property type="project" value="InterPro"/>
</dbReference>
<evidence type="ECO:0000259" key="4">
    <source>
        <dbReference type="PROSITE" id="PS50878"/>
    </source>
</evidence>
<dbReference type="InterPro" id="IPR002156">
    <property type="entry name" value="RNaseH_domain"/>
</dbReference>
<dbReference type="CDD" id="cd06222">
    <property type="entry name" value="RNase_H_like"/>
    <property type="match status" value="1"/>
</dbReference>
<dbReference type="InterPro" id="IPR045313">
    <property type="entry name" value="CBR1-like"/>
</dbReference>
<dbReference type="GO" id="GO:0003676">
    <property type="term" value="F:nucleic acid binding"/>
    <property type="evidence" value="ECO:0007669"/>
    <property type="project" value="InterPro"/>
</dbReference>
<feature type="domain" description="RNase H type-1" evidence="5">
    <location>
        <begin position="1000"/>
        <end position="1167"/>
    </location>
</feature>
<dbReference type="Pfam" id="PF03372">
    <property type="entry name" value="Exo_endo_phos"/>
    <property type="match status" value="1"/>
</dbReference>
<protein>
    <submittedName>
        <fullName evidence="6">Ribonuclease H-like superfamily</fullName>
    </submittedName>
</protein>
<sequence>MLTAFRNLNQYHKHLIEAVDEPLVIGGDFNTIIRVDERTGGNGQLSLDSLAFGEWINDLSLIDMGFKGSRFTWRRGRTENNFVAKRLDRILCCPHARLKWQEATVTHLPVVASDHAPLYLQLCPATRGNPGRRPFRFEAAWLLHDGFKELLQHSWNSNLTTPEALKGLQDLLDVSQTDFLLEKEAELIKELDVVMEQEELLWFQKSREKWMSEGDRNTKYFHTSTIIRRRRNRIEMLKNNEGVWISDPKELETLAVAYYKRLYSMDDIAQVVETLPHEGFAVLTEEEKTRLMRPFLGVEVEESVRSMGKLKAPGPDGYQPIFYQQCWDVVGQSVTRFVLQFFETGTLPEGTNDALVVLIPKISKPETIMQFRPISLCNVLFKTITKVMMRRLKSVMPKLIGPAQSSFIPGRLSTDNIIVVQEAVHSMRRKKGRKGWMLLKLDLEKAYDRIRWDFLEDTLVSAGFPGVWINWIMKCVAGPSMTLLWNGEKANPFKPARGLRQGDPLSPYLFVLCLERLCHQIEKSVAASVSQIRVIRKVLEEFCVASGQKVSLEKSKIYFSDNISRDLAKLISDESGIKETKDLGKYLGVPILHKRINKDTFSDVVERVSSRLSGWRSRFLSLAGRITLTKAVLSSLPVHTMTTISLPQSTLEKLDRLSRSFLWGSTLEKKKQHLLAWDRVCSPKSAGGLGIRSARQMNTALLSKAGWRLLHDDVGLWSRILRSKYKVGDSRVCNWLVAKGTWSSTWRSIALGLKEVVLPGLSWVLGDGKHISFWGDKWLLDAPLCELATRELPGNWQAIKVSDFWRNGTGWDFQRINPFIPEKVQLTLMSKVVDTVTGARDRLSWGECSDGKFTVKSAYSLLSRDMVPKQSMGAFFSTNLESCCSRKGAGFSMVGCESSVDDKYGETAKTLRRFGPMHGVNVGDETVIGDSPWATTFSQAVWWSWKWRCGNVFGENGKCRDRVRFLKDLAKDVWIAHKALSTSSGQGVRVERMIAWTPPMAGWFKLNTDGASHGNPGLATAGGVLRDGEGNWCSGFALNIGICSAPLAELWGVYYGLYIAWERGITCLEVEVDSEMVVGFLRTGIDDSHPLSFLDREREKIRRKMVGSKEKSKERRDKRLQEISLLRTIPYSDHQRWWTSETVAVVTGANRGIGFEMVRQLAGHGLTVILTSRDENVGVEAAKILQEGGFNVDFHRLDILDSSSIQEFCKWIKEKYGLIDVLINNAGVNYNVGSDNSVEFSHMVISTNYYGTKNIIKAMIPLMRHACQGARIVNVTSRLGRLKGRHSKLENEAVRAKLMDVDSLTEEIVDKTVSEFLKQVEEGTWESGGWPHSFTDYSVSKMAVNAYTRVLAKELSERPEGEKIYANCFCPGWVKTAMTGYAGNISAEDGADTGVWLALLPDQAITGKFFAERREINF</sequence>
<dbReference type="PROSITE" id="PS50878">
    <property type="entry name" value="RT_POL"/>
    <property type="match status" value="1"/>
</dbReference>
<evidence type="ECO:0000313" key="7">
    <source>
        <dbReference type="Proteomes" id="UP000694240"/>
    </source>
</evidence>
<evidence type="ECO:0000256" key="2">
    <source>
        <dbReference type="ARBA" id="ARBA00022857"/>
    </source>
</evidence>
<dbReference type="InterPro" id="IPR044730">
    <property type="entry name" value="RNase_H-like_dom_plant"/>
</dbReference>
<evidence type="ECO:0000313" key="6">
    <source>
        <dbReference type="EMBL" id="KAG7533760.1"/>
    </source>
</evidence>
<organism evidence="6 7">
    <name type="scientific">Arabidopsis thaliana x Arabidopsis arenosa</name>
    <dbReference type="NCBI Taxonomy" id="1240361"/>
    <lineage>
        <taxon>Eukaryota</taxon>
        <taxon>Viridiplantae</taxon>
        <taxon>Streptophyta</taxon>
        <taxon>Embryophyta</taxon>
        <taxon>Tracheophyta</taxon>
        <taxon>Spermatophyta</taxon>
        <taxon>Magnoliopsida</taxon>
        <taxon>eudicotyledons</taxon>
        <taxon>Gunneridae</taxon>
        <taxon>Pentapetalae</taxon>
        <taxon>rosids</taxon>
        <taxon>malvids</taxon>
        <taxon>Brassicales</taxon>
        <taxon>Brassicaceae</taxon>
        <taxon>Camelineae</taxon>
        <taxon>Arabidopsis</taxon>
    </lineage>
</organism>
<dbReference type="FunFam" id="3.40.50.720:FF:000315">
    <property type="entry name" value="(+)-neomenthol dehydrogenase"/>
    <property type="match status" value="1"/>
</dbReference>
<evidence type="ECO:0000256" key="3">
    <source>
        <dbReference type="ARBA" id="ARBA00023002"/>
    </source>
</evidence>
<feature type="domain" description="Reverse transcriptase" evidence="4">
    <location>
        <begin position="340"/>
        <end position="591"/>
    </location>
</feature>
<dbReference type="EMBL" id="JAEFBK010000013">
    <property type="protein sequence ID" value="KAG7533760.1"/>
    <property type="molecule type" value="Genomic_DNA"/>
</dbReference>
<keyword evidence="7" id="KW-1185">Reference proteome</keyword>
<dbReference type="Pfam" id="PF00106">
    <property type="entry name" value="adh_short"/>
    <property type="match status" value="2"/>
</dbReference>
<evidence type="ECO:0000259" key="5">
    <source>
        <dbReference type="PROSITE" id="PS50879"/>
    </source>
</evidence>
<proteinExistence type="inferred from homology"/>
<evidence type="ECO:0000256" key="1">
    <source>
        <dbReference type="ARBA" id="ARBA00006484"/>
    </source>
</evidence>
<dbReference type="GO" id="GO:0016020">
    <property type="term" value="C:membrane"/>
    <property type="evidence" value="ECO:0007669"/>
    <property type="project" value="TreeGrafter"/>
</dbReference>
<keyword evidence="2" id="KW-0521">NADP</keyword>
<dbReference type="GO" id="GO:0016616">
    <property type="term" value="F:oxidoreductase activity, acting on the CH-OH group of donors, NAD or NADP as acceptor"/>
    <property type="evidence" value="ECO:0007669"/>
    <property type="project" value="InterPro"/>
</dbReference>